<dbReference type="OrthoDB" id="6380971at2759"/>
<accession>A0A9N9WPZ7</accession>
<dbReference type="SMART" id="SM00700">
    <property type="entry name" value="JHBP"/>
    <property type="match status" value="1"/>
</dbReference>
<dbReference type="PANTHER" id="PTHR11008">
    <property type="entry name" value="PROTEIN TAKEOUT-LIKE PROTEIN"/>
    <property type="match status" value="1"/>
</dbReference>
<dbReference type="AlphaFoldDB" id="A0A9N9WPZ7"/>
<evidence type="ECO:0000313" key="3">
    <source>
        <dbReference type="Proteomes" id="UP001153620"/>
    </source>
</evidence>
<dbReference type="PANTHER" id="PTHR11008:SF9">
    <property type="entry name" value="PROTEIN TAKEOUT-LIKE PROTEIN"/>
    <property type="match status" value="1"/>
</dbReference>
<sequence length="245" mass="27867">MKYLLLIAGICGLIFAEPLSRNPVNNERYARQILENSRRNFPCGWPEYGIGPIDPLFLPYFQITQRTNGVNVVVDMTNVNFLGLRHFIIERFIFNADQTISYTFFVDYARMDGDHITRGSMVGIPVVNGQGRFFSEMFNSRYHGTVRHSTQPGTNFIFMVNQVTTVEIQHMTMQMTGFGALNATVNQQVNDQIPYMITSIEFQQQMNDMLDGIILPIFNAIASGQTVNTITNHLAFMASNPRQNC</sequence>
<reference evidence="2" key="1">
    <citation type="submission" date="2022-01" db="EMBL/GenBank/DDBJ databases">
        <authorList>
            <person name="King R."/>
        </authorList>
    </citation>
    <scope>NUCLEOTIDE SEQUENCE</scope>
</reference>
<dbReference type="InterPro" id="IPR038606">
    <property type="entry name" value="To_sf"/>
</dbReference>
<evidence type="ECO:0000256" key="1">
    <source>
        <dbReference type="SAM" id="SignalP"/>
    </source>
</evidence>
<gene>
    <name evidence="2" type="ORF">CHIRRI_LOCUS4687</name>
</gene>
<feature type="signal peptide" evidence="1">
    <location>
        <begin position="1"/>
        <end position="16"/>
    </location>
</feature>
<keyword evidence="1" id="KW-0732">Signal</keyword>
<reference evidence="2" key="2">
    <citation type="submission" date="2022-10" db="EMBL/GenBank/DDBJ databases">
        <authorList>
            <consortium name="ENA_rothamsted_submissions"/>
            <consortium name="culmorum"/>
            <person name="King R."/>
        </authorList>
    </citation>
    <scope>NUCLEOTIDE SEQUENCE</scope>
</reference>
<dbReference type="Proteomes" id="UP001153620">
    <property type="component" value="Chromosome 2"/>
</dbReference>
<dbReference type="SMR" id="A0A9N9WPZ7"/>
<organism evidence="2 3">
    <name type="scientific">Chironomus riparius</name>
    <dbReference type="NCBI Taxonomy" id="315576"/>
    <lineage>
        <taxon>Eukaryota</taxon>
        <taxon>Metazoa</taxon>
        <taxon>Ecdysozoa</taxon>
        <taxon>Arthropoda</taxon>
        <taxon>Hexapoda</taxon>
        <taxon>Insecta</taxon>
        <taxon>Pterygota</taxon>
        <taxon>Neoptera</taxon>
        <taxon>Endopterygota</taxon>
        <taxon>Diptera</taxon>
        <taxon>Nematocera</taxon>
        <taxon>Chironomoidea</taxon>
        <taxon>Chironomidae</taxon>
        <taxon>Chironominae</taxon>
        <taxon>Chironomus</taxon>
    </lineage>
</organism>
<evidence type="ECO:0008006" key="4">
    <source>
        <dbReference type="Google" id="ProtNLM"/>
    </source>
</evidence>
<dbReference type="InterPro" id="IPR010562">
    <property type="entry name" value="Haemolymph_juvenile_hormone-bd"/>
</dbReference>
<proteinExistence type="predicted"/>
<dbReference type="EMBL" id="OU895878">
    <property type="protein sequence ID" value="CAG9801766.1"/>
    <property type="molecule type" value="Genomic_DNA"/>
</dbReference>
<dbReference type="Gene3D" id="3.15.10.30">
    <property type="entry name" value="Haemolymph juvenile hormone binding protein"/>
    <property type="match status" value="1"/>
</dbReference>
<dbReference type="Pfam" id="PF06585">
    <property type="entry name" value="JHBP"/>
    <property type="match status" value="1"/>
</dbReference>
<feature type="chain" id="PRO_5040321776" description="Hemolymph juvenile hormone binding protein" evidence="1">
    <location>
        <begin position="17"/>
        <end position="245"/>
    </location>
</feature>
<evidence type="ECO:0000313" key="2">
    <source>
        <dbReference type="EMBL" id="CAG9801766.1"/>
    </source>
</evidence>
<protein>
    <recommendedName>
        <fullName evidence="4">Hemolymph juvenile hormone binding protein</fullName>
    </recommendedName>
</protein>
<name>A0A9N9WPZ7_9DIPT</name>
<keyword evidence="3" id="KW-1185">Reference proteome</keyword>